<keyword evidence="3 9" id="KW-0812">Transmembrane</keyword>
<dbReference type="GO" id="GO:0005886">
    <property type="term" value="C:plasma membrane"/>
    <property type="evidence" value="ECO:0000318"/>
    <property type="project" value="GO_Central"/>
</dbReference>
<organism evidence="11 12">
    <name type="scientific">Synechocystis sp. (strain ATCC 27184 / PCC 6803 / Kazusa)</name>
    <dbReference type="NCBI Taxonomy" id="1111708"/>
    <lineage>
        <taxon>Bacteria</taxon>
        <taxon>Bacillati</taxon>
        <taxon>Cyanobacteriota</taxon>
        <taxon>Cyanophyceae</taxon>
        <taxon>Synechococcales</taxon>
        <taxon>Merismopediaceae</taxon>
        <taxon>Synechocystis</taxon>
    </lineage>
</organism>
<dbReference type="EnsemblBacteria" id="BAA18578">
    <property type="protein sequence ID" value="BAA18578"/>
    <property type="gene ID" value="BAA18578"/>
</dbReference>
<feature type="transmembrane region" description="Helical" evidence="9">
    <location>
        <begin position="315"/>
        <end position="335"/>
    </location>
</feature>
<name>P74477_SYNY3</name>
<dbReference type="PANTHER" id="PTHR45711">
    <property type="entry name" value="CHLORIDE CHANNEL PROTEIN"/>
    <property type="match status" value="1"/>
</dbReference>
<dbReference type="InParanoid" id="P74477"/>
<dbReference type="FunFam" id="3.10.580.10:FF:000089">
    <property type="entry name" value="Chloride channel protein"/>
    <property type="match status" value="1"/>
</dbReference>
<dbReference type="GO" id="GO:0005247">
    <property type="term" value="F:voltage-gated chloride channel activity"/>
    <property type="evidence" value="ECO:0000318"/>
    <property type="project" value="GO_Central"/>
</dbReference>
<feature type="transmembrane region" description="Helical" evidence="9">
    <location>
        <begin position="403"/>
        <end position="420"/>
    </location>
</feature>
<dbReference type="IntAct" id="P74477">
    <property type="interactions" value="17"/>
</dbReference>
<comment type="subcellular location">
    <subcellularLocation>
        <location evidence="1">Membrane</location>
        <topology evidence="1">Multi-pass membrane protein</topology>
    </subcellularLocation>
</comment>
<feature type="domain" description="CBS" evidence="10">
    <location>
        <begin position="459"/>
        <end position="516"/>
    </location>
</feature>
<evidence type="ECO:0000256" key="8">
    <source>
        <dbReference type="PROSITE-ProRule" id="PRU00703"/>
    </source>
</evidence>
<reference evidence="11 12" key="1">
    <citation type="journal article" date="1995" name="DNA Res.">
        <title>Sequence analysis of the genome of the unicellular cyanobacterium Synechocystis sp. strain PCC6803. I. Sequence features in the 1 Mb region from map positions 64% to 92% of the genome.</title>
        <authorList>
            <person name="Kaneko T."/>
            <person name="Tanaka A."/>
            <person name="Sato S."/>
            <person name="Kotani H."/>
            <person name="Sazuka T."/>
            <person name="Miyajima N."/>
            <person name="Sugiura M."/>
            <person name="Tabata S."/>
        </authorList>
    </citation>
    <scope>NUCLEOTIDE SEQUENCE [LARGE SCALE GENOMIC DNA]</scope>
    <source>
        <strain evidence="12">ATCC 27184 / PCC 6803 / Kazusa</strain>
    </source>
</reference>
<feature type="transmembrane region" description="Helical" evidence="9">
    <location>
        <begin position="28"/>
        <end position="47"/>
    </location>
</feature>
<feature type="transmembrane region" description="Helical" evidence="9">
    <location>
        <begin position="242"/>
        <end position="263"/>
    </location>
</feature>
<keyword evidence="2" id="KW-0813">Transport</keyword>
<keyword evidence="5" id="KW-0406">Ion transport</keyword>
<dbReference type="Pfam" id="PF00571">
    <property type="entry name" value="CBS"/>
    <property type="match status" value="2"/>
</dbReference>
<dbReference type="eggNOG" id="COG0517">
    <property type="taxonomic scope" value="Bacteria"/>
</dbReference>
<evidence type="ECO:0000256" key="1">
    <source>
        <dbReference type="ARBA" id="ARBA00004141"/>
    </source>
</evidence>
<dbReference type="PROSITE" id="PS51371">
    <property type="entry name" value="CBS"/>
    <property type="match status" value="2"/>
</dbReference>
<keyword evidence="7" id="KW-0868">Chloride</keyword>
<evidence type="ECO:0000256" key="3">
    <source>
        <dbReference type="ARBA" id="ARBA00022692"/>
    </source>
</evidence>
<dbReference type="SUPFAM" id="SSF54631">
    <property type="entry name" value="CBS-domain pair"/>
    <property type="match status" value="1"/>
</dbReference>
<feature type="domain" description="CBS" evidence="10">
    <location>
        <begin position="520"/>
        <end position="578"/>
    </location>
</feature>
<dbReference type="CDD" id="cd00293">
    <property type="entry name" value="USP-like"/>
    <property type="match status" value="1"/>
</dbReference>
<dbReference type="Proteomes" id="UP000001425">
    <property type="component" value="Chromosome"/>
</dbReference>
<proteinExistence type="predicted"/>
<evidence type="ECO:0000256" key="9">
    <source>
        <dbReference type="SAM" id="Phobius"/>
    </source>
</evidence>
<reference evidence="11 12" key="2">
    <citation type="journal article" date="1996" name="DNA Res.">
        <title>Sequence analysis of the genome of the unicellular cyanobacterium Synechocystis sp. strain PCC6803. II. Sequence determination of the entire genome and assignment of potential protein-coding regions.</title>
        <authorList>
            <person name="Kaneko T."/>
            <person name="Sato S."/>
            <person name="Kotani H."/>
            <person name="Tanaka A."/>
            <person name="Asamizu E."/>
            <person name="Nakamura Y."/>
            <person name="Miyajima N."/>
            <person name="Hirosawa M."/>
            <person name="Sugiura M."/>
            <person name="Sasamoto S."/>
            <person name="Kimura T."/>
            <person name="Hosouchi T."/>
            <person name="Matsuno A."/>
            <person name="Muraki A."/>
            <person name="Nakazaki N."/>
            <person name="Naruo K."/>
            <person name="Okumura S."/>
            <person name="Shimpo S."/>
            <person name="Takeuchi C."/>
            <person name="Wada T."/>
            <person name="Watanabe A."/>
            <person name="Yamada M."/>
            <person name="Yasuda M."/>
            <person name="Tabata S."/>
        </authorList>
    </citation>
    <scope>NUCLEOTIDE SEQUENCE [LARGE SCALE GENOMIC DNA]</scope>
    <source>
        <strain evidence="12">ATCC 27184 / PCC 6803 / Kazusa</strain>
    </source>
</reference>
<dbReference type="PANTHER" id="PTHR45711:SF10">
    <property type="entry name" value="CHLORIDE CHANNEL PROTEIN"/>
    <property type="match status" value="1"/>
</dbReference>
<dbReference type="Gene3D" id="3.40.50.12370">
    <property type="match status" value="1"/>
</dbReference>
<dbReference type="InterPro" id="IPR001807">
    <property type="entry name" value="ClC"/>
</dbReference>
<dbReference type="CDD" id="cd01031">
    <property type="entry name" value="EriC"/>
    <property type="match status" value="1"/>
</dbReference>
<dbReference type="Pfam" id="PF00582">
    <property type="entry name" value="Usp"/>
    <property type="match status" value="1"/>
</dbReference>
<feature type="transmembrane region" description="Helical" evidence="9">
    <location>
        <begin position="165"/>
        <end position="189"/>
    </location>
</feature>
<keyword evidence="8" id="KW-0129">CBS domain</keyword>
<feature type="transmembrane region" description="Helical" evidence="9">
    <location>
        <begin position="275"/>
        <end position="295"/>
    </location>
</feature>
<feature type="transmembrane region" description="Helical" evidence="9">
    <location>
        <begin position="373"/>
        <end position="396"/>
    </location>
</feature>
<feature type="transmembrane region" description="Helical" evidence="9">
    <location>
        <begin position="201"/>
        <end position="218"/>
    </location>
</feature>
<dbReference type="FunFam" id="3.40.50.12370:FF:000008">
    <property type="entry name" value="Chloride channel protein"/>
    <property type="match status" value="1"/>
</dbReference>
<dbReference type="eggNOG" id="COG0038">
    <property type="taxonomic scope" value="Bacteria"/>
</dbReference>
<dbReference type="SUPFAM" id="SSF52402">
    <property type="entry name" value="Adenine nucleotide alpha hydrolases-like"/>
    <property type="match status" value="2"/>
</dbReference>
<evidence type="ECO:0000256" key="7">
    <source>
        <dbReference type="ARBA" id="ARBA00023214"/>
    </source>
</evidence>
<evidence type="ECO:0000313" key="12">
    <source>
        <dbReference type="Proteomes" id="UP000001425"/>
    </source>
</evidence>
<feature type="transmembrane region" description="Helical" evidence="9">
    <location>
        <begin position="117"/>
        <end position="135"/>
    </location>
</feature>
<dbReference type="PIR" id="S76449">
    <property type="entry name" value="S76449"/>
</dbReference>
<feature type="transmembrane region" description="Helical" evidence="9">
    <location>
        <begin position="67"/>
        <end position="86"/>
    </location>
</feature>
<dbReference type="InterPro" id="IPR000644">
    <property type="entry name" value="CBS_dom"/>
</dbReference>
<dbReference type="PRINTS" id="PR00762">
    <property type="entry name" value="CLCHANNEL"/>
</dbReference>
<evidence type="ECO:0000256" key="5">
    <source>
        <dbReference type="ARBA" id="ARBA00023065"/>
    </source>
</evidence>
<dbReference type="Gene3D" id="3.10.580.10">
    <property type="entry name" value="CBS-domain"/>
    <property type="match status" value="1"/>
</dbReference>
<dbReference type="InterPro" id="IPR046342">
    <property type="entry name" value="CBS_dom_sf"/>
</dbReference>
<dbReference type="SMART" id="SM00116">
    <property type="entry name" value="CBS"/>
    <property type="match status" value="2"/>
</dbReference>
<keyword evidence="4 9" id="KW-1133">Transmembrane helix</keyword>
<dbReference type="Gene3D" id="1.10.3080.10">
    <property type="entry name" value="Clc chloride channel"/>
    <property type="match status" value="1"/>
</dbReference>
<evidence type="ECO:0000313" key="11">
    <source>
        <dbReference type="EMBL" id="BAA18578.1"/>
    </source>
</evidence>
<evidence type="ECO:0000259" key="10">
    <source>
        <dbReference type="PROSITE" id="PS51371"/>
    </source>
</evidence>
<dbReference type="Pfam" id="PF00654">
    <property type="entry name" value="Voltage_CLC"/>
    <property type="match status" value="1"/>
</dbReference>
<keyword evidence="12" id="KW-1185">Reference proteome</keyword>
<keyword evidence="6 9" id="KW-0472">Membrane</keyword>
<dbReference type="SMR" id="P74477"/>
<gene>
    <name evidence="11" type="ordered locus">sll1864</name>
</gene>
<dbReference type="KEGG" id="syn:sll1864"/>
<dbReference type="AlphaFoldDB" id="P74477"/>
<dbReference type="PhylomeDB" id="P74477"/>
<protein>
    <submittedName>
        <fullName evidence="11">Chloride channel protein</fullName>
    </submittedName>
</protein>
<feature type="transmembrane region" description="Helical" evidence="9">
    <location>
        <begin position="342"/>
        <end position="361"/>
    </location>
</feature>
<dbReference type="InterPro" id="IPR006016">
    <property type="entry name" value="UspA"/>
</dbReference>
<dbReference type="EMBL" id="BA000022">
    <property type="protein sequence ID" value="BAA18578.1"/>
    <property type="molecule type" value="Genomic_DNA"/>
</dbReference>
<evidence type="ECO:0000256" key="2">
    <source>
        <dbReference type="ARBA" id="ARBA00022448"/>
    </source>
</evidence>
<dbReference type="PaxDb" id="1148-1653666"/>
<dbReference type="eggNOG" id="COG0589">
    <property type="taxonomic scope" value="Bacteria"/>
</dbReference>
<dbReference type="TCDB" id="2.A.49.6.1">
    <property type="family name" value="the chloride carrier/channel (clc) family"/>
</dbReference>
<evidence type="ECO:0000256" key="6">
    <source>
        <dbReference type="ARBA" id="ARBA00023136"/>
    </source>
</evidence>
<evidence type="ECO:0000256" key="4">
    <source>
        <dbReference type="ARBA" id="ARBA00022989"/>
    </source>
</evidence>
<dbReference type="InterPro" id="IPR014743">
    <property type="entry name" value="Cl-channel_core"/>
</dbReference>
<dbReference type="STRING" id="1148.gene:10499460"/>
<sequence length="899" mass="98469">MAWFPFWQRWQQWLRSRHYGRTAIDSRYAIAEACVIGFVSALAALVIKNGVNWLGSSRLSLADTYGAIWVLPCFGLVFGGLAGALIEQFSRPAGGGGIPQVKAALARYPIPLDWRVAVVKLLGTVLVLGGGMTLGRRAPTVHIGAALAAQLSRWFPTSPEHRRQMIAAGAAAGLAAGFTTPIAGVLFVVEELMRDVSSLTLETAIVASFVGAVTSLVFQSSDLNLAHSLSNSPTVRFTTGEIPFYLLLGILAGILGVLLNRSILSLQNWQRKQNLSLVIRIGVVGLISGVAIALLPSFFRDNAGLREFVTSGELSWHQVVLTLVAHFILTILAYSTDAPGGLFAPALVMGSALGYLVGEFGSYWQDQVTQTTFALAGMGAFFTSVVRVPVTAIIIVFELTGNFNVVLPLMVACATSYLVAESLFPRSLYDHLLETKGIFLAEEKPDHDFLADIRAGQVMKTEVESLEQSLTLAQVLPIMSNSHHRGFPVVQGGKLVGVFTQTDLANAAQESVHIALKQIMTPNPITVDPEAPLSDVLYLLNRYQLSRLPVVEGDNKLVGIITRTDIIREEVSQLGGQIIHPPHPAYSVYQTRSPLVGEGRILLPIRDSDSALVLFQIAAAIAKKQNYEIDCLQVVKVSKAQSPSVQRVQWQRQRQLMQKLERIARHQRVLFHTEIKLAYSITDTILDTIQTRHSDLLILEWQGEMPIGGQIFGQITDRLIDQAPCSLLMVKQGTNDHAYPRYLSPMAHWLMPVAGGPNIEKMLNLLPALFSLYPEENNPQLLISKVYLPRQSQRYDPFYDLKNLAERWSEQLQRPIIPIPVCSTSIADALSDLAEMRECAAIVLGASREGLLKNVIHGNLPTQIASQTNTTVFIFRGPVDSPNEEAIVPPLAPDFGLDE</sequence>
<accession>P74477</accession>
<dbReference type="SUPFAM" id="SSF81340">
    <property type="entry name" value="Clc chloride channel"/>
    <property type="match status" value="1"/>
</dbReference>